<gene>
    <name evidence="3" type="ORF">BS50DRAFT_595805</name>
</gene>
<dbReference type="InterPro" id="IPR048527">
    <property type="entry name" value="Sde182_C"/>
</dbReference>
<evidence type="ECO:0000259" key="1">
    <source>
        <dbReference type="Pfam" id="PF07632"/>
    </source>
</evidence>
<protein>
    <submittedName>
        <fullName evidence="3">DUF1593-domain-containing protein</fullName>
    </submittedName>
</protein>
<sequence length="482" mass="53993">MSKSSANDFPIGILHQHLGAYVFQFRCRLYNQPNQCEDARYKNQHRAFVLTDMSNEPDDQMSLVRLLTYANEIDIVGIAGITSIHKNDSIDHDTIREVIHAYGNVTDSLNAHVPASAPYPSSDALLSKLSLGHPVYGLESLKLNISDAGLALIKAGDEGSAEKPLWIQCWGGASVVAEALNHVQKTRSAEELSEFIKKLRVYSISDQDDAGAWIRVNFPRLFYVVSIHAMSEYGLAGWSGISGEQYRHFELGGPDSSLVTNEWLEEHVRVGTLGAHYPVYTFIMEGDTPAYLGLIQNGLGDPEHPEWGNWGGRHNLVDKSGRYLLYSDAADWVVGMNNVTYLTRYGTIWRWRREYQYDFAARMQWTLGQNSTDANHAPVAIINGSCGPEIIQMTYKLGDSIVLDASESWDPDSDQLSVTTTKQGGTWDRVSKNITIENVNEQGSIVKVTPQDSSEMHLILQLEDDREMELTTYRRVILYPEA</sequence>
<dbReference type="InterPro" id="IPR036452">
    <property type="entry name" value="Ribo_hydro-like"/>
</dbReference>
<proteinExistence type="predicted"/>
<dbReference type="OrthoDB" id="3592035at2759"/>
<dbReference type="GO" id="GO:0016799">
    <property type="term" value="F:hydrolase activity, hydrolyzing N-glycosyl compounds"/>
    <property type="evidence" value="ECO:0007669"/>
    <property type="project" value="InterPro"/>
</dbReference>
<keyword evidence="4" id="KW-1185">Reference proteome</keyword>
<dbReference type="Gene3D" id="2.60.40.10">
    <property type="entry name" value="Immunoglobulins"/>
    <property type="match status" value="1"/>
</dbReference>
<reference evidence="3 4" key="1">
    <citation type="journal article" date="2018" name="Front. Microbiol.">
        <title>Genome-Wide Analysis of Corynespora cassiicola Leaf Fall Disease Putative Effectors.</title>
        <authorList>
            <person name="Lopez D."/>
            <person name="Ribeiro S."/>
            <person name="Label P."/>
            <person name="Fumanal B."/>
            <person name="Venisse J.S."/>
            <person name="Kohler A."/>
            <person name="de Oliveira R.R."/>
            <person name="Labutti K."/>
            <person name="Lipzen A."/>
            <person name="Lail K."/>
            <person name="Bauer D."/>
            <person name="Ohm R.A."/>
            <person name="Barry K.W."/>
            <person name="Spatafora J."/>
            <person name="Grigoriev I.V."/>
            <person name="Martin F.M."/>
            <person name="Pujade-Renaud V."/>
        </authorList>
    </citation>
    <scope>NUCLEOTIDE SEQUENCE [LARGE SCALE GENOMIC DNA]</scope>
    <source>
        <strain evidence="3 4">Philippines</strain>
    </source>
</reference>
<dbReference type="STRING" id="1448308.A0A2T2PA25"/>
<dbReference type="Gene3D" id="3.90.245.10">
    <property type="entry name" value="Ribonucleoside hydrolase-like"/>
    <property type="match status" value="1"/>
</dbReference>
<organism evidence="3 4">
    <name type="scientific">Corynespora cassiicola Philippines</name>
    <dbReference type="NCBI Taxonomy" id="1448308"/>
    <lineage>
        <taxon>Eukaryota</taxon>
        <taxon>Fungi</taxon>
        <taxon>Dikarya</taxon>
        <taxon>Ascomycota</taxon>
        <taxon>Pezizomycotina</taxon>
        <taxon>Dothideomycetes</taxon>
        <taxon>Pleosporomycetidae</taxon>
        <taxon>Pleosporales</taxon>
        <taxon>Corynesporascaceae</taxon>
        <taxon>Corynespora</taxon>
    </lineage>
</organism>
<dbReference type="AlphaFoldDB" id="A0A2T2PA25"/>
<dbReference type="Proteomes" id="UP000240883">
    <property type="component" value="Unassembled WGS sequence"/>
</dbReference>
<evidence type="ECO:0000313" key="4">
    <source>
        <dbReference type="Proteomes" id="UP000240883"/>
    </source>
</evidence>
<evidence type="ECO:0000259" key="2">
    <source>
        <dbReference type="Pfam" id="PF21027"/>
    </source>
</evidence>
<name>A0A2T2PA25_CORCC</name>
<accession>A0A2T2PA25</accession>
<dbReference type="Pfam" id="PF21027">
    <property type="entry name" value="Sde0182_C"/>
    <property type="match status" value="1"/>
</dbReference>
<feature type="domain" description="Cellulose-binding Sde182 nucleoside hydrolase-like" evidence="1">
    <location>
        <begin position="46"/>
        <end position="313"/>
    </location>
</feature>
<dbReference type="InterPro" id="IPR011483">
    <property type="entry name" value="Sde182_NH-like"/>
</dbReference>
<feature type="domain" description="Cellulose-binding Sde182 C-terminal" evidence="2">
    <location>
        <begin position="401"/>
        <end position="479"/>
    </location>
</feature>
<dbReference type="EMBL" id="KZ678128">
    <property type="protein sequence ID" value="PSN74501.1"/>
    <property type="molecule type" value="Genomic_DNA"/>
</dbReference>
<evidence type="ECO:0000313" key="3">
    <source>
        <dbReference type="EMBL" id="PSN74501.1"/>
    </source>
</evidence>
<dbReference type="Pfam" id="PF07632">
    <property type="entry name" value="Sde182_NH-like"/>
    <property type="match status" value="1"/>
</dbReference>
<dbReference type="InterPro" id="IPR013783">
    <property type="entry name" value="Ig-like_fold"/>
</dbReference>